<keyword evidence="2" id="KW-1185">Reference proteome</keyword>
<protein>
    <submittedName>
        <fullName evidence="1">Uncharacterized protein</fullName>
    </submittedName>
</protein>
<dbReference type="InParanoid" id="A0A1I1VTW1"/>
<reference evidence="1 2" key="1">
    <citation type="submission" date="2016-10" db="EMBL/GenBank/DDBJ databases">
        <authorList>
            <person name="de Groot N.N."/>
        </authorList>
    </citation>
    <scope>NUCLEOTIDE SEQUENCE [LARGE SCALE GENOMIC DNA]</scope>
    <source>
        <strain evidence="1 2">DSM 19012</strain>
    </source>
</reference>
<dbReference type="AlphaFoldDB" id="A0A1I1VTW1"/>
<dbReference type="EMBL" id="FONA01000003">
    <property type="protein sequence ID" value="SFD86487.1"/>
    <property type="molecule type" value="Genomic_DNA"/>
</dbReference>
<gene>
    <name evidence="1" type="ORF">SAMN05444380_10369</name>
</gene>
<evidence type="ECO:0000313" key="1">
    <source>
        <dbReference type="EMBL" id="SFD86487.1"/>
    </source>
</evidence>
<sequence length="37" mass="4575">MIFMRMKRAWRLLPQKSMYKKPEAEVHRQKAEEVISQ</sequence>
<proteinExistence type="predicted"/>
<organism evidence="1 2">
    <name type="scientific">Thermophagus xiamenensis</name>
    <dbReference type="NCBI Taxonomy" id="385682"/>
    <lineage>
        <taxon>Bacteria</taxon>
        <taxon>Pseudomonadati</taxon>
        <taxon>Bacteroidota</taxon>
        <taxon>Bacteroidia</taxon>
        <taxon>Marinilabiliales</taxon>
        <taxon>Marinilabiliaceae</taxon>
        <taxon>Thermophagus</taxon>
    </lineage>
</organism>
<accession>A0A1I1VTW1</accession>
<name>A0A1I1VTW1_9BACT</name>
<dbReference type="Proteomes" id="UP000181976">
    <property type="component" value="Unassembled WGS sequence"/>
</dbReference>
<evidence type="ECO:0000313" key="2">
    <source>
        <dbReference type="Proteomes" id="UP000181976"/>
    </source>
</evidence>